<name>A0A0M2URM7_9BACT</name>
<keyword evidence="7" id="KW-0282">Flagellum</keyword>
<keyword evidence="7" id="KW-0969">Cilium</keyword>
<dbReference type="Gene3D" id="1.20.140.160">
    <property type="match status" value="1"/>
</dbReference>
<keyword evidence="1" id="KW-0805">Transcription regulation</keyword>
<dbReference type="NCBIfam" id="TIGR02479">
    <property type="entry name" value="FliA_WhiG"/>
    <property type="match status" value="1"/>
</dbReference>
<dbReference type="InterPro" id="IPR013325">
    <property type="entry name" value="RNA_pol_sigma_r2"/>
</dbReference>
<reference evidence="7 8" key="1">
    <citation type="journal article" date="2013" name="BMC Microbiol.">
        <title>Identification of the type II cytochrome c maturation pathway in anammox bacteria by comparative genomics.</title>
        <authorList>
            <person name="Ferousi C."/>
            <person name="Speth D.R."/>
            <person name="Reimann J."/>
            <person name="Op den Camp H.J."/>
            <person name="Allen J.W."/>
            <person name="Keltjens J.T."/>
            <person name="Jetten M.S."/>
        </authorList>
    </citation>
    <scope>NUCLEOTIDE SEQUENCE [LARGE SCALE GENOMIC DNA]</scope>
    <source>
        <strain evidence="7">RU1</strain>
    </source>
</reference>
<evidence type="ECO:0000313" key="8">
    <source>
        <dbReference type="Proteomes" id="UP000034954"/>
    </source>
</evidence>
<dbReference type="PIRSF" id="PIRSF000770">
    <property type="entry name" value="RNA_pol_sigma-SigE/K"/>
    <property type="match status" value="1"/>
</dbReference>
<accession>A0A0M2URM7</accession>
<dbReference type="InterPro" id="IPR012845">
    <property type="entry name" value="RNA_pol_sigma_FliA_WhiG"/>
</dbReference>
<dbReference type="GO" id="GO:0003677">
    <property type="term" value="F:DNA binding"/>
    <property type="evidence" value="ECO:0007669"/>
    <property type="project" value="UniProtKB-KW"/>
</dbReference>
<dbReference type="NCBIfam" id="NF005413">
    <property type="entry name" value="PRK06986.1"/>
    <property type="match status" value="1"/>
</dbReference>
<evidence type="ECO:0000256" key="3">
    <source>
        <dbReference type="ARBA" id="ARBA00023125"/>
    </source>
</evidence>
<evidence type="ECO:0000256" key="4">
    <source>
        <dbReference type="ARBA" id="ARBA00023163"/>
    </source>
</evidence>
<feature type="domain" description="RNA polymerase sigma-70 region 2" evidence="5">
    <location>
        <begin position="22"/>
        <end position="94"/>
    </location>
</feature>
<evidence type="ECO:0000313" key="7">
    <source>
        <dbReference type="EMBL" id="KKO18295.1"/>
    </source>
</evidence>
<protein>
    <submittedName>
        <fullName evidence="7">RNA polymerase sigma factor for flagellar operon</fullName>
    </submittedName>
</protein>
<comment type="caution">
    <text evidence="7">The sequence shown here is derived from an EMBL/GenBank/DDBJ whole genome shotgun (WGS) entry which is preliminary data.</text>
</comment>
<keyword evidence="3" id="KW-0238">DNA-binding</keyword>
<dbReference type="GO" id="GO:0006352">
    <property type="term" value="P:DNA-templated transcription initiation"/>
    <property type="evidence" value="ECO:0007669"/>
    <property type="project" value="InterPro"/>
</dbReference>
<evidence type="ECO:0000259" key="5">
    <source>
        <dbReference type="Pfam" id="PF04542"/>
    </source>
</evidence>
<evidence type="ECO:0000256" key="1">
    <source>
        <dbReference type="ARBA" id="ARBA00023015"/>
    </source>
</evidence>
<dbReference type="InterPro" id="IPR007627">
    <property type="entry name" value="RNA_pol_sigma70_r2"/>
</dbReference>
<dbReference type="PANTHER" id="PTHR30385">
    <property type="entry name" value="SIGMA FACTOR F FLAGELLAR"/>
    <property type="match status" value="1"/>
</dbReference>
<dbReference type="CDD" id="cd06171">
    <property type="entry name" value="Sigma70_r4"/>
    <property type="match status" value="1"/>
</dbReference>
<dbReference type="AlphaFoldDB" id="A0A0M2URM7"/>
<keyword evidence="7" id="KW-0966">Cell projection</keyword>
<evidence type="ECO:0000256" key="2">
    <source>
        <dbReference type="ARBA" id="ARBA00023082"/>
    </source>
</evidence>
<dbReference type="Pfam" id="PF04542">
    <property type="entry name" value="Sigma70_r2"/>
    <property type="match status" value="1"/>
</dbReference>
<keyword evidence="8" id="KW-1185">Reference proteome</keyword>
<dbReference type="GO" id="GO:0016987">
    <property type="term" value="F:sigma factor activity"/>
    <property type="evidence" value="ECO:0007669"/>
    <property type="project" value="UniProtKB-KW"/>
</dbReference>
<evidence type="ECO:0000259" key="6">
    <source>
        <dbReference type="Pfam" id="PF04545"/>
    </source>
</evidence>
<dbReference type="SUPFAM" id="SSF88946">
    <property type="entry name" value="Sigma2 domain of RNA polymerase sigma factors"/>
    <property type="match status" value="1"/>
</dbReference>
<organism evidence="7 8">
    <name type="scientific">Candidatus Brocadia fulgida</name>
    <dbReference type="NCBI Taxonomy" id="380242"/>
    <lineage>
        <taxon>Bacteria</taxon>
        <taxon>Pseudomonadati</taxon>
        <taxon>Planctomycetota</taxon>
        <taxon>Candidatus Brocadiia</taxon>
        <taxon>Candidatus Brocadiales</taxon>
        <taxon>Candidatus Brocadiaceae</taxon>
        <taxon>Candidatus Brocadia</taxon>
    </lineage>
</organism>
<dbReference type="GO" id="GO:0003899">
    <property type="term" value="F:DNA-directed RNA polymerase activity"/>
    <property type="evidence" value="ECO:0007669"/>
    <property type="project" value="InterPro"/>
</dbReference>
<dbReference type="EMBL" id="LAQJ01000282">
    <property type="protein sequence ID" value="KKO18295.1"/>
    <property type="molecule type" value="Genomic_DNA"/>
</dbReference>
<keyword evidence="2" id="KW-0731">Sigma factor</keyword>
<keyword evidence="4" id="KW-0804">Transcription</keyword>
<gene>
    <name evidence="7" type="primary">fliA</name>
    <name evidence="7" type="ORF">BROFUL_03022</name>
</gene>
<dbReference type="Gene3D" id="1.10.1740.10">
    <property type="match status" value="1"/>
</dbReference>
<proteinExistence type="predicted"/>
<dbReference type="Proteomes" id="UP000034954">
    <property type="component" value="Unassembled WGS sequence"/>
</dbReference>
<dbReference type="PANTHER" id="PTHR30385:SF7">
    <property type="entry name" value="RNA POLYMERASE SIGMA FACTOR FLIA"/>
    <property type="match status" value="1"/>
</dbReference>
<dbReference type="InterPro" id="IPR014284">
    <property type="entry name" value="RNA_pol_sigma-70_dom"/>
</dbReference>
<dbReference type="Pfam" id="PF04545">
    <property type="entry name" value="Sigma70_r4"/>
    <property type="match status" value="1"/>
</dbReference>
<feature type="domain" description="RNA polymerase sigma-70 region 4" evidence="6">
    <location>
        <begin position="195"/>
        <end position="243"/>
    </location>
</feature>
<dbReference type="InterPro" id="IPR007630">
    <property type="entry name" value="RNA_pol_sigma70_r4"/>
</dbReference>
<dbReference type="SUPFAM" id="SSF88659">
    <property type="entry name" value="Sigma3 and sigma4 domains of RNA polymerase sigma factors"/>
    <property type="match status" value="2"/>
</dbReference>
<sequence length="254" mass="29091">MGAVNKDKSGYTHENLVRRDKLIMENLPLVKYVVGKIMIYLPSFVDKEDLIEYGILGLLEAEEKYDPGNNTKFGTYAIPRIRGAILDHLRSQDWLPRSMRDKASMVKGAYMALGQKLNRPPSSEEMAAELKMDPAEWEKLLTGISLGTFLSLEDYYQKSDKTGESARCQEIRDPKSYDPLKDLETKEEKALLANAIAELPKKERLVISLYYFEDLMLREISEIMGISESRISQLHHRALFLLRAKMSKMSMNTC</sequence>
<dbReference type="PRINTS" id="PR00046">
    <property type="entry name" value="SIGMA70FCT"/>
</dbReference>
<dbReference type="PATRIC" id="fig|380242.3.peg.3730"/>
<dbReference type="InterPro" id="IPR013324">
    <property type="entry name" value="RNA_pol_sigma_r3/r4-like"/>
</dbReference>
<dbReference type="InterPro" id="IPR000943">
    <property type="entry name" value="RNA_pol_sigma70"/>
</dbReference>
<dbReference type="NCBIfam" id="TIGR02937">
    <property type="entry name" value="sigma70-ECF"/>
    <property type="match status" value="1"/>
</dbReference>